<reference evidence="2 3" key="1">
    <citation type="submission" date="2019-02" db="EMBL/GenBank/DDBJ databases">
        <title>Genome of a new Bacteroidetes strain.</title>
        <authorList>
            <person name="Pitt A."/>
        </authorList>
    </citation>
    <scope>NUCLEOTIDE SEQUENCE [LARGE SCALE GENOMIC DNA]</scope>
    <source>
        <strain evidence="2 3">103A-SOEBACH</strain>
    </source>
</reference>
<dbReference type="Proteomes" id="UP000293583">
    <property type="component" value="Unassembled WGS sequence"/>
</dbReference>
<evidence type="ECO:0000313" key="3">
    <source>
        <dbReference type="Proteomes" id="UP000293583"/>
    </source>
</evidence>
<keyword evidence="1" id="KW-0732">Signal</keyword>
<dbReference type="AlphaFoldDB" id="A0A4Q9BG95"/>
<dbReference type="RefSeq" id="WP_130923027.1">
    <property type="nucleotide sequence ID" value="NZ_JAANOL010000002.1"/>
</dbReference>
<dbReference type="SUPFAM" id="SSF47781">
    <property type="entry name" value="RuvA domain 2-like"/>
    <property type="match status" value="1"/>
</dbReference>
<evidence type="ECO:0000256" key="1">
    <source>
        <dbReference type="SAM" id="SignalP"/>
    </source>
</evidence>
<accession>A0A4Q9BG95</accession>
<dbReference type="EMBL" id="SEWY01000002">
    <property type="protein sequence ID" value="TBH74603.1"/>
    <property type="molecule type" value="Genomic_DNA"/>
</dbReference>
<evidence type="ECO:0000313" key="2">
    <source>
        <dbReference type="EMBL" id="TBH74603.1"/>
    </source>
</evidence>
<comment type="caution">
    <text evidence="2">The sequence shown here is derived from an EMBL/GenBank/DDBJ whole genome shotgun (WGS) entry which is preliminary data.</text>
</comment>
<protein>
    <recommendedName>
        <fullName evidence="4">Helix-hairpin-helix domain-containing protein</fullName>
    </recommendedName>
</protein>
<evidence type="ECO:0008006" key="4">
    <source>
        <dbReference type="Google" id="ProtNLM"/>
    </source>
</evidence>
<dbReference type="InterPro" id="IPR010994">
    <property type="entry name" value="RuvA_2-like"/>
</dbReference>
<keyword evidence="3" id="KW-1185">Reference proteome</keyword>
<organism evidence="2 3">
    <name type="scientific">Aquirufa antheringensis</name>
    <dbReference type="NCBI Taxonomy" id="2516559"/>
    <lineage>
        <taxon>Bacteria</taxon>
        <taxon>Pseudomonadati</taxon>
        <taxon>Bacteroidota</taxon>
        <taxon>Cytophagia</taxon>
        <taxon>Cytophagales</taxon>
        <taxon>Flectobacillaceae</taxon>
        <taxon>Aquirufa</taxon>
    </lineage>
</organism>
<feature type="chain" id="PRO_5020816253" description="Helix-hairpin-helix domain-containing protein" evidence="1">
    <location>
        <begin position="16"/>
        <end position="632"/>
    </location>
</feature>
<feature type="signal peptide" evidence="1">
    <location>
        <begin position="1"/>
        <end position="15"/>
    </location>
</feature>
<proteinExistence type="predicted"/>
<dbReference type="OrthoDB" id="9766750at2"/>
<sequence>MKTILLLLISLASFAQFPTQEEEEKQSSFDYYITNPLNINLVSETELQSSLLFSAEQIAAFIAFRKQIGTFQSILELQSIPNWDLDFLRRIQDFLVCHPPNPRWWKPHSSTHQILFKTDWTAETKKGFTAPDLRSKTRYVGDRTNQTLRYRGQLNANLWIGFLLQKDAGEKNLSDFSSGFVEFKSKGILEKIILGDFINQWGQGLVQSGGFSLGKSFESIKATQKFNLGGLAYSSSMEYGFYRGINTTLKLSEFLRIQTFASYRNLDATTGIDSTGSNYLRTRVEDGFHRTNSEISHKDAMQEKTAGANLVYSPLSRPLVIQFTGVFTHWSLSKPIGLGYKQPEWAGNELENYSISFQYPLRNIRMVGEFAYSNNHHYSLIQSAATSLSKKVDVSYLFRHYGAGYFSPKSNGLSENSENLNEIGLFLGLGYQINKRMKLSSYVDYFRFPGPKYQIVATNTSGWEFLSRLQWDKRHSARGFIQGKWTRKEDNNLLQISLDRHYIALKSWDFHVRAMASKLGAEIGYLLLQDIKWDQGKWNVQGRFAYMNTPTYDTRNYAYEPGVPYSFLLPAYAGKAVKTTLVMAYQWNREISVAAKWARIQYHDRTEVGSGLDTIEGNTKTDITLQISYKMH</sequence>
<gene>
    <name evidence="2" type="ORF">EWU20_05520</name>
</gene>
<name>A0A4Q9BG95_9BACT</name>